<dbReference type="Gene3D" id="3.30.390.110">
    <property type="match status" value="1"/>
</dbReference>
<evidence type="ECO:0000256" key="1">
    <source>
        <dbReference type="ARBA" id="ARBA00007926"/>
    </source>
</evidence>
<evidence type="ECO:0000256" key="4">
    <source>
        <dbReference type="SAM" id="MobiDB-lite"/>
    </source>
</evidence>
<comment type="similarity">
    <text evidence="1">Belongs to the eukaryotic ribosomal protein eL28 family.</text>
</comment>
<dbReference type="GO" id="GO:0006412">
    <property type="term" value="P:translation"/>
    <property type="evidence" value="ECO:0007669"/>
    <property type="project" value="InterPro"/>
</dbReference>
<dbReference type="OrthoDB" id="338850at2759"/>
<protein>
    <submittedName>
        <fullName evidence="6">60S ribosomal protein-like protein L28</fullName>
    </submittedName>
</protein>
<dbReference type="InterPro" id="IPR002672">
    <property type="entry name" value="Ribosomal_eL28"/>
</dbReference>
<feature type="domain" description="Ribosomal eL28/Mak16" evidence="5">
    <location>
        <begin position="8"/>
        <end position="127"/>
    </location>
</feature>
<proteinExistence type="inferred from homology"/>
<dbReference type="GO" id="GO:0003735">
    <property type="term" value="F:structural constituent of ribosome"/>
    <property type="evidence" value="ECO:0007669"/>
    <property type="project" value="InterPro"/>
</dbReference>
<dbReference type="Pfam" id="PF01778">
    <property type="entry name" value="Ribosomal_L28e"/>
    <property type="match status" value="1"/>
</dbReference>
<keyword evidence="2 6" id="KW-0689">Ribosomal protein</keyword>
<evidence type="ECO:0000256" key="2">
    <source>
        <dbReference type="ARBA" id="ARBA00022980"/>
    </source>
</evidence>
<evidence type="ECO:0000256" key="3">
    <source>
        <dbReference type="ARBA" id="ARBA00023274"/>
    </source>
</evidence>
<dbReference type="InterPro" id="IPR029004">
    <property type="entry name" value="Ribosomal_eL28/Mak16"/>
</dbReference>
<gene>
    <name evidence="6" type="ORF">BS50DRAFT_487068</name>
</gene>
<evidence type="ECO:0000313" key="7">
    <source>
        <dbReference type="Proteomes" id="UP000240883"/>
    </source>
</evidence>
<dbReference type="AlphaFoldDB" id="A0A2T2P037"/>
<organism evidence="6 7">
    <name type="scientific">Corynespora cassiicola Philippines</name>
    <dbReference type="NCBI Taxonomy" id="1448308"/>
    <lineage>
        <taxon>Eukaryota</taxon>
        <taxon>Fungi</taxon>
        <taxon>Dikarya</taxon>
        <taxon>Ascomycota</taxon>
        <taxon>Pezizomycotina</taxon>
        <taxon>Dothideomycetes</taxon>
        <taxon>Pleosporomycetidae</taxon>
        <taxon>Pleosporales</taxon>
        <taxon>Corynesporascaceae</taxon>
        <taxon>Corynespora</taxon>
    </lineage>
</organism>
<evidence type="ECO:0000313" key="6">
    <source>
        <dbReference type="EMBL" id="PSN71022.1"/>
    </source>
</evidence>
<feature type="region of interest" description="Disordered" evidence="4">
    <location>
        <begin position="121"/>
        <end position="147"/>
    </location>
</feature>
<keyword evidence="7" id="KW-1185">Reference proteome</keyword>
<dbReference type="GO" id="GO:0005840">
    <property type="term" value="C:ribosome"/>
    <property type="evidence" value="ECO:0007669"/>
    <property type="project" value="UniProtKB-KW"/>
</dbReference>
<dbReference type="PANTHER" id="PTHR10544">
    <property type="entry name" value="60S RIBOSOMAL PROTEIN L28"/>
    <property type="match status" value="1"/>
</dbReference>
<dbReference type="EMBL" id="KZ678131">
    <property type="protein sequence ID" value="PSN71022.1"/>
    <property type="molecule type" value="Genomic_DNA"/>
</dbReference>
<dbReference type="STRING" id="1448308.A0A2T2P037"/>
<name>A0A2T2P037_CORCC</name>
<evidence type="ECO:0000259" key="5">
    <source>
        <dbReference type="Pfam" id="PF01778"/>
    </source>
</evidence>
<reference evidence="6 7" key="1">
    <citation type="journal article" date="2018" name="Front. Microbiol.">
        <title>Genome-Wide Analysis of Corynespora cassiicola Leaf Fall Disease Putative Effectors.</title>
        <authorList>
            <person name="Lopez D."/>
            <person name="Ribeiro S."/>
            <person name="Label P."/>
            <person name="Fumanal B."/>
            <person name="Venisse J.S."/>
            <person name="Kohler A."/>
            <person name="de Oliveira R.R."/>
            <person name="Labutti K."/>
            <person name="Lipzen A."/>
            <person name="Lail K."/>
            <person name="Bauer D."/>
            <person name="Ohm R.A."/>
            <person name="Barry K.W."/>
            <person name="Spatafora J."/>
            <person name="Grigoriev I.V."/>
            <person name="Martin F.M."/>
            <person name="Pujade-Renaud V."/>
        </authorList>
    </citation>
    <scope>NUCLEOTIDE SEQUENCE [LARGE SCALE GENOMIC DNA]</scope>
    <source>
        <strain evidence="6 7">Philippines</strain>
    </source>
</reference>
<feature type="compositionally biased region" description="Basic residues" evidence="4">
    <location>
        <begin position="137"/>
        <end position="147"/>
    </location>
</feature>
<keyword evidence="3" id="KW-0687">Ribonucleoprotein</keyword>
<accession>A0A2T2P037</accession>
<feature type="compositionally biased region" description="Polar residues" evidence="4">
    <location>
        <begin position="77"/>
        <end position="90"/>
    </location>
</feature>
<sequence>MANISQDLVWEIVRPYSSTLVKRTQAGGVQFSSCPLNLRNTYSRKYEGLVSDKAIGVQEGENGSIQLITKKNDKSHQPATKNQVSTFSKSRSNRKVYSAIVNSTTKRNYRPDLRKDAVARASAIRRSQKPVKESKPQKPRGAKARAE</sequence>
<dbReference type="Proteomes" id="UP000240883">
    <property type="component" value="Unassembled WGS sequence"/>
</dbReference>
<dbReference type="GO" id="GO:1990904">
    <property type="term" value="C:ribonucleoprotein complex"/>
    <property type="evidence" value="ECO:0007669"/>
    <property type="project" value="UniProtKB-KW"/>
</dbReference>
<dbReference type="FunFam" id="3.30.390.110:FF:000002">
    <property type="entry name" value="60S ribosomal protein L28"/>
    <property type="match status" value="1"/>
</dbReference>
<feature type="region of interest" description="Disordered" evidence="4">
    <location>
        <begin position="70"/>
        <end position="90"/>
    </location>
</feature>